<proteinExistence type="inferred from homology"/>
<accession>A0A2S0VND6</accession>
<dbReference type="Gene3D" id="1.20.1050.10">
    <property type="match status" value="1"/>
</dbReference>
<comment type="similarity">
    <text evidence="1">Belongs to the GST superfamily.</text>
</comment>
<dbReference type="SFLD" id="SFLDS00019">
    <property type="entry name" value="Glutathione_Transferase_(cytos"/>
    <property type="match status" value="1"/>
</dbReference>
<evidence type="ECO:0000313" key="5">
    <source>
        <dbReference type="Proteomes" id="UP000244441"/>
    </source>
</evidence>
<reference evidence="4 5" key="1">
    <citation type="submission" date="2018-01" db="EMBL/GenBank/DDBJ databases">
        <title>Genome sequence of a Cantenovulum-like bacteria.</title>
        <authorList>
            <person name="Tan W.R."/>
            <person name="Lau N.-S."/>
            <person name="Go F."/>
            <person name="Amirul A.-A.A."/>
        </authorList>
    </citation>
    <scope>NUCLEOTIDE SEQUENCE [LARGE SCALE GENOMIC DNA]</scope>
    <source>
        <strain evidence="4 5">CCB-QB4</strain>
    </source>
</reference>
<evidence type="ECO:0000256" key="1">
    <source>
        <dbReference type="RuleBase" id="RU003494"/>
    </source>
</evidence>
<evidence type="ECO:0000259" key="3">
    <source>
        <dbReference type="PROSITE" id="PS50405"/>
    </source>
</evidence>
<keyword evidence="5" id="KW-1185">Reference proteome</keyword>
<dbReference type="SFLD" id="SFLDG00358">
    <property type="entry name" value="Main_(cytGST)"/>
    <property type="match status" value="1"/>
</dbReference>
<dbReference type="InterPro" id="IPR036249">
    <property type="entry name" value="Thioredoxin-like_sf"/>
</dbReference>
<evidence type="ECO:0000313" key="4">
    <source>
        <dbReference type="EMBL" id="AWB65716.1"/>
    </source>
</evidence>
<protein>
    <submittedName>
        <fullName evidence="4">Glutathione S-transferase</fullName>
    </submittedName>
</protein>
<dbReference type="RefSeq" id="WP_108601790.1">
    <property type="nucleotide sequence ID" value="NZ_CP026604.1"/>
</dbReference>
<dbReference type="GO" id="GO:0016740">
    <property type="term" value="F:transferase activity"/>
    <property type="evidence" value="ECO:0007669"/>
    <property type="project" value="UniProtKB-KW"/>
</dbReference>
<dbReference type="SUPFAM" id="SSF52833">
    <property type="entry name" value="Thioredoxin-like"/>
    <property type="match status" value="1"/>
</dbReference>
<dbReference type="PANTHER" id="PTHR44051">
    <property type="entry name" value="GLUTATHIONE S-TRANSFERASE-RELATED"/>
    <property type="match status" value="1"/>
</dbReference>
<feature type="domain" description="GST C-terminal" evidence="3">
    <location>
        <begin position="85"/>
        <end position="204"/>
    </location>
</feature>
<dbReference type="CDD" id="cd03207">
    <property type="entry name" value="GST_C_8"/>
    <property type="match status" value="1"/>
</dbReference>
<dbReference type="OrthoDB" id="5740960at2"/>
<feature type="domain" description="GST N-terminal" evidence="2">
    <location>
        <begin position="1"/>
        <end position="81"/>
    </location>
</feature>
<dbReference type="InterPro" id="IPR004046">
    <property type="entry name" value="GST_C"/>
</dbReference>
<dbReference type="PANTHER" id="PTHR44051:SF21">
    <property type="entry name" value="GLUTATHIONE S-TRANSFERASE FAMILY PROTEIN"/>
    <property type="match status" value="1"/>
</dbReference>
<dbReference type="InterPro" id="IPR036282">
    <property type="entry name" value="Glutathione-S-Trfase_C_sf"/>
</dbReference>
<dbReference type="Pfam" id="PF02798">
    <property type="entry name" value="GST_N"/>
    <property type="match status" value="1"/>
</dbReference>
<dbReference type="EMBL" id="CP026604">
    <property type="protein sequence ID" value="AWB65716.1"/>
    <property type="molecule type" value="Genomic_DNA"/>
</dbReference>
<dbReference type="Pfam" id="PF00043">
    <property type="entry name" value="GST_C"/>
    <property type="match status" value="1"/>
</dbReference>
<name>A0A2S0VND6_9ALTE</name>
<dbReference type="Proteomes" id="UP000244441">
    <property type="component" value="Chromosome"/>
</dbReference>
<dbReference type="InterPro" id="IPR004045">
    <property type="entry name" value="Glutathione_S-Trfase_N"/>
</dbReference>
<evidence type="ECO:0000259" key="2">
    <source>
        <dbReference type="PROSITE" id="PS50404"/>
    </source>
</evidence>
<keyword evidence="4" id="KW-0808">Transferase</keyword>
<sequence>MTDLNFYTSPNSRGSIVRWLLEELGVPYQTTVMASGTTRQDAEFLTINPMGKVPALVHGDVVVTEAAAICLYLADIFPDVGLAPKPSNRGDYYRWLLFAAGPLEAAMTNNMLGVTVPDELSQSIGYGSYARVLDTLENALAGKDYLAGNKFSALDVYMGSQIGMGMLFGLIEKRPAFEAYWQRLIQRPAYIRAQELDARIDTDS</sequence>
<dbReference type="SFLD" id="SFLDG01150">
    <property type="entry name" value="Main.1:_Beta-like"/>
    <property type="match status" value="1"/>
</dbReference>
<gene>
    <name evidence="4" type="ORF">C2869_04345</name>
</gene>
<dbReference type="AlphaFoldDB" id="A0A2S0VND6"/>
<dbReference type="PROSITE" id="PS50405">
    <property type="entry name" value="GST_CTER"/>
    <property type="match status" value="1"/>
</dbReference>
<organism evidence="4 5">
    <name type="scientific">Saccharobesus litoralis</name>
    <dbReference type="NCBI Taxonomy" id="2172099"/>
    <lineage>
        <taxon>Bacteria</taxon>
        <taxon>Pseudomonadati</taxon>
        <taxon>Pseudomonadota</taxon>
        <taxon>Gammaproteobacteria</taxon>
        <taxon>Alteromonadales</taxon>
        <taxon>Alteromonadaceae</taxon>
        <taxon>Saccharobesus</taxon>
    </lineage>
</organism>
<dbReference type="PROSITE" id="PS50404">
    <property type="entry name" value="GST_NTER"/>
    <property type="match status" value="1"/>
</dbReference>
<dbReference type="CDD" id="cd03046">
    <property type="entry name" value="GST_N_GTT1_like"/>
    <property type="match status" value="1"/>
</dbReference>
<dbReference type="InterPro" id="IPR040079">
    <property type="entry name" value="Glutathione_S-Trfase"/>
</dbReference>
<dbReference type="SUPFAM" id="SSF47616">
    <property type="entry name" value="GST C-terminal domain-like"/>
    <property type="match status" value="1"/>
</dbReference>
<dbReference type="Gene3D" id="3.40.30.10">
    <property type="entry name" value="Glutaredoxin"/>
    <property type="match status" value="1"/>
</dbReference>
<dbReference type="KEGG" id="cate:C2869_04345"/>
<dbReference type="InterPro" id="IPR010987">
    <property type="entry name" value="Glutathione-S-Trfase_C-like"/>
</dbReference>